<feature type="region of interest" description="Disordered" evidence="1">
    <location>
        <begin position="17"/>
        <end position="36"/>
    </location>
</feature>
<dbReference type="EMBL" id="JADEYC010000015">
    <property type="protein sequence ID" value="MBE9374730.1"/>
    <property type="molecule type" value="Genomic_DNA"/>
</dbReference>
<gene>
    <name evidence="3" type="ORF">IQ251_09755</name>
</gene>
<name>A0A929B9M2_9PSEU</name>
<evidence type="ECO:0000313" key="4">
    <source>
        <dbReference type="Proteomes" id="UP000598360"/>
    </source>
</evidence>
<accession>A0A929B9M2</accession>
<protein>
    <submittedName>
        <fullName evidence="3">Uncharacterized protein</fullName>
    </submittedName>
</protein>
<evidence type="ECO:0000256" key="2">
    <source>
        <dbReference type="SAM" id="Phobius"/>
    </source>
</evidence>
<reference evidence="3" key="1">
    <citation type="submission" date="2020-10" db="EMBL/GenBank/DDBJ databases">
        <title>Diversity and distribution of actinomycetes associated with coral in the coast of Hainan.</title>
        <authorList>
            <person name="Li F."/>
        </authorList>
    </citation>
    <scope>NUCLEOTIDE SEQUENCE</scope>
    <source>
        <strain evidence="3">HNM0983</strain>
    </source>
</reference>
<keyword evidence="2" id="KW-1133">Transmembrane helix</keyword>
<dbReference type="AlphaFoldDB" id="A0A929B9M2"/>
<keyword evidence="2" id="KW-0812">Transmembrane</keyword>
<dbReference type="Proteomes" id="UP000598360">
    <property type="component" value="Unassembled WGS sequence"/>
</dbReference>
<proteinExistence type="predicted"/>
<dbReference type="RefSeq" id="WP_193928174.1">
    <property type="nucleotide sequence ID" value="NZ_JADEYC010000015.1"/>
</dbReference>
<evidence type="ECO:0000256" key="1">
    <source>
        <dbReference type="SAM" id="MobiDB-lite"/>
    </source>
</evidence>
<keyword evidence="4" id="KW-1185">Reference proteome</keyword>
<evidence type="ECO:0000313" key="3">
    <source>
        <dbReference type="EMBL" id="MBE9374730.1"/>
    </source>
</evidence>
<keyword evidence="2" id="KW-0472">Membrane</keyword>
<sequence>MSSPEAENVLSAALRAQAGGGGGAVPPQAPVPGRPPRRRLPVRGVLVFALVLGLAAGAVVAAWTVLPLHLG</sequence>
<comment type="caution">
    <text evidence="3">The sequence shown here is derived from an EMBL/GenBank/DDBJ whole genome shotgun (WGS) entry which is preliminary data.</text>
</comment>
<organism evidence="3 4">
    <name type="scientific">Saccharopolyspora montiporae</name>
    <dbReference type="NCBI Taxonomy" id="2781240"/>
    <lineage>
        <taxon>Bacteria</taxon>
        <taxon>Bacillati</taxon>
        <taxon>Actinomycetota</taxon>
        <taxon>Actinomycetes</taxon>
        <taxon>Pseudonocardiales</taxon>
        <taxon>Pseudonocardiaceae</taxon>
        <taxon>Saccharopolyspora</taxon>
    </lineage>
</organism>
<feature type="transmembrane region" description="Helical" evidence="2">
    <location>
        <begin position="44"/>
        <end position="66"/>
    </location>
</feature>